<evidence type="ECO:0000313" key="2">
    <source>
        <dbReference type="Proteomes" id="UP000199312"/>
    </source>
</evidence>
<dbReference type="OrthoDB" id="1448642at2"/>
<sequence length="89" mass="10119">MLSIHLFEVNSKAQIAKIIREKMENNGIKKIEIINGTNLSKTAVNSILSAHLTDKDYHFGTLLKVLEFMKIKIFIGKNEESQTKVLSLF</sequence>
<dbReference type="RefSeq" id="WP_090224600.1">
    <property type="nucleotide sequence ID" value="NZ_FOZP01000003.1"/>
</dbReference>
<organism evidence="1 2">
    <name type="scientific">Lutibacter maritimus</name>
    <dbReference type="NCBI Taxonomy" id="593133"/>
    <lineage>
        <taxon>Bacteria</taxon>
        <taxon>Pseudomonadati</taxon>
        <taxon>Bacteroidota</taxon>
        <taxon>Flavobacteriia</taxon>
        <taxon>Flavobacteriales</taxon>
        <taxon>Flavobacteriaceae</taxon>
        <taxon>Lutibacter</taxon>
    </lineage>
</organism>
<dbReference type="STRING" id="593133.SAMN04488006_1596"/>
<reference evidence="2" key="1">
    <citation type="submission" date="2016-10" db="EMBL/GenBank/DDBJ databases">
        <authorList>
            <person name="Varghese N."/>
            <person name="Submissions S."/>
        </authorList>
    </citation>
    <scope>NUCLEOTIDE SEQUENCE [LARGE SCALE GENOMIC DNA]</scope>
    <source>
        <strain evidence="2">DSM 24450</strain>
    </source>
</reference>
<dbReference type="EMBL" id="FOZP01000003">
    <property type="protein sequence ID" value="SFS48593.1"/>
    <property type="molecule type" value="Genomic_DNA"/>
</dbReference>
<name>A0A1I6Q7Y3_9FLAO</name>
<evidence type="ECO:0000313" key="1">
    <source>
        <dbReference type="EMBL" id="SFS48593.1"/>
    </source>
</evidence>
<proteinExistence type="predicted"/>
<evidence type="ECO:0008006" key="3">
    <source>
        <dbReference type="Google" id="ProtNLM"/>
    </source>
</evidence>
<protein>
    <recommendedName>
        <fullName evidence="3">Cro/C1-type HTH DNA-binding domain-containing protein</fullName>
    </recommendedName>
</protein>
<dbReference type="AlphaFoldDB" id="A0A1I6Q7Y3"/>
<accession>A0A1I6Q7Y3</accession>
<keyword evidence="2" id="KW-1185">Reference proteome</keyword>
<gene>
    <name evidence="1" type="ORF">SAMN04488006_1596</name>
</gene>
<dbReference type="Proteomes" id="UP000199312">
    <property type="component" value="Unassembled WGS sequence"/>
</dbReference>